<gene>
    <name evidence="2" type="ORF">UFOPK3967_03095</name>
</gene>
<dbReference type="AlphaFoldDB" id="A0A6J7RD19"/>
<proteinExistence type="predicted"/>
<feature type="compositionally biased region" description="Basic residues" evidence="1">
    <location>
        <begin position="23"/>
        <end position="38"/>
    </location>
</feature>
<reference evidence="2" key="1">
    <citation type="submission" date="2020-05" db="EMBL/GenBank/DDBJ databases">
        <authorList>
            <person name="Chiriac C."/>
            <person name="Salcher M."/>
            <person name="Ghai R."/>
            <person name="Kavagutti S V."/>
        </authorList>
    </citation>
    <scope>NUCLEOTIDE SEQUENCE</scope>
</reference>
<organism evidence="2">
    <name type="scientific">freshwater metagenome</name>
    <dbReference type="NCBI Taxonomy" id="449393"/>
    <lineage>
        <taxon>unclassified sequences</taxon>
        <taxon>metagenomes</taxon>
        <taxon>ecological metagenomes</taxon>
    </lineage>
</organism>
<sequence length="38" mass="4116">MSDGDAFTTCPGRGIDEALKLGRPARRASKAKNAKLRR</sequence>
<dbReference type="EMBL" id="CAFBOS010000309">
    <property type="protein sequence ID" value="CAB5026520.1"/>
    <property type="molecule type" value="Genomic_DNA"/>
</dbReference>
<feature type="region of interest" description="Disordered" evidence="1">
    <location>
        <begin position="1"/>
        <end position="38"/>
    </location>
</feature>
<accession>A0A6J7RD19</accession>
<evidence type="ECO:0000256" key="1">
    <source>
        <dbReference type="SAM" id="MobiDB-lite"/>
    </source>
</evidence>
<name>A0A6J7RD19_9ZZZZ</name>
<protein>
    <submittedName>
        <fullName evidence="2">Unannotated protein</fullName>
    </submittedName>
</protein>
<evidence type="ECO:0000313" key="2">
    <source>
        <dbReference type="EMBL" id="CAB5026520.1"/>
    </source>
</evidence>